<evidence type="ECO:0000256" key="4">
    <source>
        <dbReference type="ARBA" id="ARBA00023244"/>
    </source>
</evidence>
<dbReference type="SUPFAM" id="SSF53850">
    <property type="entry name" value="Periplasmic binding protein-like II"/>
    <property type="match status" value="1"/>
</dbReference>
<dbReference type="GO" id="GO:0004418">
    <property type="term" value="F:hydroxymethylbilane synthase activity"/>
    <property type="evidence" value="ECO:0007669"/>
    <property type="project" value="UniProtKB-UniRule"/>
</dbReference>
<dbReference type="PIRSF" id="PIRSF001438">
    <property type="entry name" value="4pyrrol_synth_OHMeBilane_synth"/>
    <property type="match status" value="1"/>
</dbReference>
<comment type="similarity">
    <text evidence="2">Belongs to the HMBS family.</text>
</comment>
<proteinExistence type="inferred from homology"/>
<name>C7DH16_MICA2</name>
<feature type="domain" description="Porphobilinogen deaminase N-terminal" evidence="6">
    <location>
        <begin position="6"/>
        <end position="209"/>
    </location>
</feature>
<protein>
    <recommendedName>
        <fullName evidence="5">Hydroxymethylbilane synthase</fullName>
        <ecNumber evidence="5">2.5.1.61</ecNumber>
    </recommendedName>
</protein>
<dbReference type="Gene3D" id="3.40.190.10">
    <property type="entry name" value="Periplasmic binding protein-like II"/>
    <property type="match status" value="2"/>
</dbReference>
<dbReference type="EC" id="2.5.1.61" evidence="5"/>
<gene>
    <name evidence="7" type="ORF">UNLARM2_0362</name>
</gene>
<dbReference type="PANTHER" id="PTHR11557:SF0">
    <property type="entry name" value="PORPHOBILINOGEN DEAMINASE"/>
    <property type="match status" value="1"/>
</dbReference>
<dbReference type="EMBL" id="GG697240">
    <property type="protein sequence ID" value="EET89918.1"/>
    <property type="molecule type" value="Genomic_DNA"/>
</dbReference>
<evidence type="ECO:0000259" key="6">
    <source>
        <dbReference type="Pfam" id="PF01379"/>
    </source>
</evidence>
<reference evidence="7 8" key="2">
    <citation type="journal article" date="2010" name="Proc. Natl. Acad. Sci. U.S.A.">
        <title>Enigmatic, ultrasmall, uncultivated Archaea.</title>
        <authorList>
            <person name="Baker B.J."/>
            <person name="Comolli L.R."/>
            <person name="Dick G.J."/>
            <person name="Hauser L.J."/>
            <person name="Hyatt D."/>
            <person name="Dill B.D."/>
            <person name="Land M.L."/>
            <person name="Verberkmoes N.C."/>
            <person name="Hettich R.L."/>
            <person name="Banfield J.F."/>
        </authorList>
    </citation>
    <scope>NUCLEOTIDE SEQUENCE [LARGE SCALE GENOMIC DNA]</scope>
    <source>
        <strain evidence="7">ARMAN-2</strain>
    </source>
</reference>
<evidence type="ECO:0000256" key="5">
    <source>
        <dbReference type="NCBIfam" id="TIGR00212"/>
    </source>
</evidence>
<dbReference type="AlphaFoldDB" id="C7DH16"/>
<dbReference type="NCBIfam" id="TIGR00212">
    <property type="entry name" value="hemC"/>
    <property type="match status" value="1"/>
</dbReference>
<dbReference type="PRINTS" id="PR00151">
    <property type="entry name" value="PORPHBDMNASE"/>
</dbReference>
<dbReference type="GO" id="GO:0005737">
    <property type="term" value="C:cytoplasm"/>
    <property type="evidence" value="ECO:0007669"/>
    <property type="project" value="UniProtKB-UniRule"/>
</dbReference>
<dbReference type="InterPro" id="IPR022417">
    <property type="entry name" value="Porphobilin_deaminase_N"/>
</dbReference>
<evidence type="ECO:0000313" key="7">
    <source>
        <dbReference type="EMBL" id="EET89918.1"/>
    </source>
</evidence>
<dbReference type="InterPro" id="IPR000860">
    <property type="entry name" value="HemC"/>
</dbReference>
<evidence type="ECO:0000313" key="8">
    <source>
        <dbReference type="Proteomes" id="UP000332487"/>
    </source>
</evidence>
<dbReference type="FunFam" id="3.40.190.10:FF:000005">
    <property type="entry name" value="Porphobilinogen deaminase"/>
    <property type="match status" value="1"/>
</dbReference>
<comment type="cofactor">
    <cofactor evidence="1">
        <name>dipyrromethane</name>
        <dbReference type="ChEBI" id="CHEBI:60342"/>
    </cofactor>
</comment>
<keyword evidence="4" id="KW-0627">Porphyrin biosynthesis</keyword>
<evidence type="ECO:0000256" key="2">
    <source>
        <dbReference type="ARBA" id="ARBA00005638"/>
    </source>
</evidence>
<dbReference type="InterPro" id="IPR036803">
    <property type="entry name" value="Porphobilinogen_deaminase_C_sf"/>
</dbReference>
<dbReference type="GO" id="GO:0006783">
    <property type="term" value="P:heme biosynthetic process"/>
    <property type="evidence" value="ECO:0007669"/>
    <property type="project" value="TreeGrafter"/>
</dbReference>
<sequence length="301" mass="32741">MSESEITIGTRGSELAVAQAEIVRNKLAAIEPRISFRIVKIKTLNEKVDRSKARTEKDIYTKEIDEAILERRIDIAVHSLKDLKFNMDENMQIGAVPDRDDPRDVFIGNTETEFEHLGTDALVGTSSIRRRVQLTRINPKPMISDLHGNIDTRLSKLNSGEFSGIVIAAAGVKRLGKAVRMQYFDERDVVPAIGQGAIAVTVHKDNSAAAELLKRIDNMKARVEVGEEIEFGKAFGTGCNLPIGANAKMLESGKIGIVGFVSDLAGKTLVKGETETGPGHAGKSLAELLIKKGAGNLIERN</sequence>
<dbReference type="Proteomes" id="UP000332487">
    <property type="component" value="Unassembled WGS sequence"/>
</dbReference>
<reference evidence="7 8" key="1">
    <citation type="journal article" date="2009" name="Genome Biol.">
        <title>Community-wide analysis of microbial genome sequence signatures.</title>
        <authorList>
            <person name="Dick G.J."/>
            <person name="Andersson A.F."/>
            <person name="Baker B.J."/>
            <person name="Simmons S.L."/>
            <person name="Thomas B.C."/>
            <person name="Yelton A.P."/>
            <person name="Banfield J.F."/>
        </authorList>
    </citation>
    <scope>NUCLEOTIDE SEQUENCE [LARGE SCALE GENOMIC DNA]</scope>
    <source>
        <strain evidence="7">ARMAN-2</strain>
    </source>
</reference>
<accession>C7DH16</accession>
<dbReference type="SUPFAM" id="SSF54782">
    <property type="entry name" value="Porphobilinogen deaminase (hydroxymethylbilane synthase), C-terminal domain"/>
    <property type="match status" value="1"/>
</dbReference>
<dbReference type="PANTHER" id="PTHR11557">
    <property type="entry name" value="PORPHOBILINOGEN DEAMINASE"/>
    <property type="match status" value="1"/>
</dbReference>
<evidence type="ECO:0000256" key="1">
    <source>
        <dbReference type="ARBA" id="ARBA00001916"/>
    </source>
</evidence>
<organism evidence="7 8">
    <name type="scientific">Candidatus Micrarchaeum acidiphilum ARMAN-2</name>
    <dbReference type="NCBI Taxonomy" id="425595"/>
    <lineage>
        <taxon>Archaea</taxon>
        <taxon>Candidatus Micrarchaeota</taxon>
        <taxon>Candidatus Micrarchaeia</taxon>
        <taxon>Candidatus Micrarchaeales</taxon>
        <taxon>Candidatus Micrarchaeaceae</taxon>
        <taxon>Candidatus Micrarchaeum</taxon>
    </lineage>
</organism>
<keyword evidence="8" id="KW-1185">Reference proteome</keyword>
<keyword evidence="3" id="KW-0808">Transferase</keyword>
<evidence type="ECO:0000256" key="3">
    <source>
        <dbReference type="ARBA" id="ARBA00022679"/>
    </source>
</evidence>
<dbReference type="Gene3D" id="3.30.160.40">
    <property type="entry name" value="Porphobilinogen deaminase, C-terminal domain"/>
    <property type="match status" value="1"/>
</dbReference>
<dbReference type="Pfam" id="PF01379">
    <property type="entry name" value="Porphobil_deam"/>
    <property type="match status" value="1"/>
</dbReference>